<dbReference type="Pfam" id="PF16389">
    <property type="entry name" value="DUF4998"/>
    <property type="match status" value="1"/>
</dbReference>
<name>A0A847SBZ8_9BACT</name>
<dbReference type="AlphaFoldDB" id="A0A847SBZ8"/>
<evidence type="ECO:0000313" key="2">
    <source>
        <dbReference type="EMBL" id="NLR77263.1"/>
    </source>
</evidence>
<proteinExistence type="predicted"/>
<dbReference type="RefSeq" id="WP_168736675.1">
    <property type="nucleotide sequence ID" value="NZ_JABAHZ010000001.1"/>
</dbReference>
<reference evidence="2 3" key="1">
    <citation type="submission" date="2020-04" db="EMBL/GenBank/DDBJ databases">
        <authorList>
            <person name="Yin C."/>
        </authorList>
    </citation>
    <scope>NUCLEOTIDE SEQUENCE [LARGE SCALE GENOMIC DNA]</scope>
    <source>
        <strain evidence="2 3">Ak56</strain>
    </source>
</reference>
<feature type="domain" description="DUF5013" evidence="1">
    <location>
        <begin position="241"/>
        <end position="375"/>
    </location>
</feature>
<keyword evidence="3" id="KW-1185">Reference proteome</keyword>
<accession>A0A847SBZ8</accession>
<sequence length="397" mass="42663">MKQHTYIWILLVLVVSACTKMDAYRDKYMAGGAITYPGKMDSVQAFSGKSRVLITGLFTSDPKITKYRVFWNSRQDSTEIAVKRTPGVDTARVIIPGLPEGLMNFEIRTYDTLGNVSIPVNTAASVYGDLYASALINRGITNTAIQNDGSALISWVDVNADAGIVNVQIRYTDNAGVPHDTIIPSVQTNFSTVLPNFKPGNGISYRTAYLPNPTAIDTFYTAFSSHAVRADVTSLYLGNYGPFVRANFDGGRWGTLAAPWITTPNVINHSGYGGYASDAGGVLVMESGWSGTANIINGKIYQTVTLPAGNYIFVVNTYTEALDPVYVVAATGSTLPDIANLASAAGVAAFPTSRNVTATIECPFSISQTSQVSMGFLATMTSGNQYWRVPSVKLIKN</sequence>
<gene>
    <name evidence="2" type="ORF">HGH91_01420</name>
</gene>
<protein>
    <submittedName>
        <fullName evidence="2">DUF5013 domain-containing protein</fullName>
    </submittedName>
</protein>
<dbReference type="EMBL" id="JABAHZ010000001">
    <property type="protein sequence ID" value="NLR77263.1"/>
    <property type="molecule type" value="Genomic_DNA"/>
</dbReference>
<comment type="caution">
    <text evidence="2">The sequence shown here is derived from an EMBL/GenBank/DDBJ whole genome shotgun (WGS) entry which is preliminary data.</text>
</comment>
<evidence type="ECO:0000259" key="1">
    <source>
        <dbReference type="Pfam" id="PF16405"/>
    </source>
</evidence>
<evidence type="ECO:0000313" key="3">
    <source>
        <dbReference type="Proteomes" id="UP000552864"/>
    </source>
</evidence>
<dbReference type="PROSITE" id="PS51257">
    <property type="entry name" value="PROKAR_LIPOPROTEIN"/>
    <property type="match status" value="1"/>
</dbReference>
<dbReference type="Proteomes" id="UP000552864">
    <property type="component" value="Unassembled WGS sequence"/>
</dbReference>
<dbReference type="Pfam" id="PF16405">
    <property type="entry name" value="DUF5013"/>
    <property type="match status" value="1"/>
</dbReference>
<dbReference type="InterPro" id="IPR032181">
    <property type="entry name" value="DUF5013"/>
</dbReference>
<organism evidence="2 3">
    <name type="scientific">Chitinophaga eiseniae</name>
    <dbReference type="NCBI Taxonomy" id="634771"/>
    <lineage>
        <taxon>Bacteria</taxon>
        <taxon>Pseudomonadati</taxon>
        <taxon>Bacteroidota</taxon>
        <taxon>Chitinophagia</taxon>
        <taxon>Chitinophagales</taxon>
        <taxon>Chitinophagaceae</taxon>
        <taxon>Chitinophaga</taxon>
    </lineage>
</organism>